<feature type="region of interest" description="Disordered" evidence="1">
    <location>
        <begin position="1"/>
        <end position="30"/>
    </location>
</feature>
<gene>
    <name evidence="2" type="ORF">ACFOHJ_22700</name>
</gene>
<dbReference type="EMBL" id="JBHRTK010000031">
    <property type="protein sequence ID" value="MFC3209035.1"/>
    <property type="molecule type" value="Genomic_DNA"/>
</dbReference>
<protein>
    <submittedName>
        <fullName evidence="2">Uncharacterized protein</fullName>
    </submittedName>
</protein>
<accession>A0ABV7KI56</accession>
<evidence type="ECO:0000313" key="2">
    <source>
        <dbReference type="EMBL" id="MFC3209035.1"/>
    </source>
</evidence>
<proteinExistence type="predicted"/>
<dbReference type="RefSeq" id="WP_378225086.1">
    <property type="nucleotide sequence ID" value="NZ_JBHRTK010000031.1"/>
</dbReference>
<organism evidence="2 3">
    <name type="scientific">Aquamicrobium soli</name>
    <dbReference type="NCBI Taxonomy" id="1811518"/>
    <lineage>
        <taxon>Bacteria</taxon>
        <taxon>Pseudomonadati</taxon>
        <taxon>Pseudomonadota</taxon>
        <taxon>Alphaproteobacteria</taxon>
        <taxon>Hyphomicrobiales</taxon>
        <taxon>Phyllobacteriaceae</taxon>
        <taxon>Aquamicrobium</taxon>
    </lineage>
</organism>
<evidence type="ECO:0000256" key="1">
    <source>
        <dbReference type="SAM" id="MobiDB-lite"/>
    </source>
</evidence>
<sequence>MPNDPNTPAASKDRPLPKSSSADIDGNAEWDDVSEASWELFPASAPPAWISRVHDGLSTDHEQERVGTADGQDK</sequence>
<evidence type="ECO:0000313" key="3">
    <source>
        <dbReference type="Proteomes" id="UP001595583"/>
    </source>
</evidence>
<name>A0ABV7KI56_9HYPH</name>
<dbReference type="Proteomes" id="UP001595583">
    <property type="component" value="Unassembled WGS sequence"/>
</dbReference>
<comment type="caution">
    <text evidence="2">The sequence shown here is derived from an EMBL/GenBank/DDBJ whole genome shotgun (WGS) entry which is preliminary data.</text>
</comment>
<reference evidence="3" key="1">
    <citation type="journal article" date="2019" name="Int. J. Syst. Evol. Microbiol.">
        <title>The Global Catalogue of Microorganisms (GCM) 10K type strain sequencing project: providing services to taxonomists for standard genome sequencing and annotation.</title>
        <authorList>
            <consortium name="The Broad Institute Genomics Platform"/>
            <consortium name="The Broad Institute Genome Sequencing Center for Infectious Disease"/>
            <person name="Wu L."/>
            <person name="Ma J."/>
        </authorList>
    </citation>
    <scope>NUCLEOTIDE SEQUENCE [LARGE SCALE GENOMIC DNA]</scope>
    <source>
        <strain evidence="3">KCTC 52165</strain>
    </source>
</reference>
<keyword evidence="3" id="KW-1185">Reference proteome</keyword>